<dbReference type="NCBIfam" id="TIGR00528">
    <property type="entry name" value="gcvT"/>
    <property type="match status" value="1"/>
</dbReference>
<dbReference type="Proteomes" id="UP000199152">
    <property type="component" value="Unassembled WGS sequence"/>
</dbReference>
<dbReference type="GO" id="GO:0008483">
    <property type="term" value="F:transaminase activity"/>
    <property type="evidence" value="ECO:0007669"/>
    <property type="project" value="UniProtKB-KW"/>
</dbReference>
<dbReference type="InterPro" id="IPR029043">
    <property type="entry name" value="GcvT/YgfZ_C"/>
</dbReference>
<evidence type="ECO:0000256" key="1">
    <source>
        <dbReference type="ARBA" id="ARBA00008609"/>
    </source>
</evidence>
<dbReference type="EMBL" id="FOSW01000002">
    <property type="protein sequence ID" value="SFK59156.1"/>
    <property type="molecule type" value="Genomic_DNA"/>
</dbReference>
<dbReference type="InterPro" id="IPR022903">
    <property type="entry name" value="GcvT_bac"/>
</dbReference>
<evidence type="ECO:0000256" key="5">
    <source>
        <dbReference type="ARBA" id="ARBA00031395"/>
    </source>
</evidence>
<keyword evidence="3 7" id="KW-0032">Aminotransferase</keyword>
<dbReference type="GO" id="GO:0005960">
    <property type="term" value="C:glycine cleavage complex"/>
    <property type="evidence" value="ECO:0007669"/>
    <property type="project" value="InterPro"/>
</dbReference>
<dbReference type="InterPro" id="IPR013977">
    <property type="entry name" value="GcvT_C"/>
</dbReference>
<feature type="domain" description="Aminomethyltransferase C-terminal" evidence="10">
    <location>
        <begin position="292"/>
        <end position="370"/>
    </location>
</feature>
<evidence type="ECO:0000256" key="2">
    <source>
        <dbReference type="ARBA" id="ARBA00012616"/>
    </source>
</evidence>
<keyword evidence="11" id="KW-0489">Methyltransferase</keyword>
<protein>
    <recommendedName>
        <fullName evidence="2 7">Aminomethyltransferase</fullName>
        <ecNumber evidence="2 7">2.1.2.10</ecNumber>
    </recommendedName>
    <alternativeName>
        <fullName evidence="5 7">Glycine cleavage system T protein</fullName>
    </alternativeName>
</protein>
<dbReference type="STRING" id="504800.SAMN04488085_102368"/>
<dbReference type="Pfam" id="PF01571">
    <property type="entry name" value="GCV_T"/>
    <property type="match status" value="1"/>
</dbReference>
<dbReference type="Gene3D" id="3.30.1360.120">
    <property type="entry name" value="Probable tRNA modification gtpase trme, domain 1"/>
    <property type="match status" value="1"/>
</dbReference>
<comment type="similarity">
    <text evidence="1 7">Belongs to the GcvT family.</text>
</comment>
<dbReference type="SUPFAM" id="SSF103025">
    <property type="entry name" value="Folate-binding domain"/>
    <property type="match status" value="1"/>
</dbReference>
<dbReference type="AlphaFoldDB" id="A0A1I4AU39"/>
<organism evidence="11 12">
    <name type="scientific">Geodermatophilus ruber</name>
    <dbReference type="NCBI Taxonomy" id="504800"/>
    <lineage>
        <taxon>Bacteria</taxon>
        <taxon>Bacillati</taxon>
        <taxon>Actinomycetota</taxon>
        <taxon>Actinomycetes</taxon>
        <taxon>Geodermatophilales</taxon>
        <taxon>Geodermatophilaceae</taxon>
        <taxon>Geodermatophilus</taxon>
    </lineage>
</organism>
<feature type="binding site" evidence="8">
    <location>
        <position position="205"/>
    </location>
    <ligand>
        <name>substrate</name>
    </ligand>
</feature>
<dbReference type="PANTHER" id="PTHR43757">
    <property type="entry name" value="AMINOMETHYLTRANSFERASE"/>
    <property type="match status" value="1"/>
</dbReference>
<dbReference type="InterPro" id="IPR006223">
    <property type="entry name" value="GcvT"/>
</dbReference>
<evidence type="ECO:0000256" key="3">
    <source>
        <dbReference type="ARBA" id="ARBA00022576"/>
    </source>
</evidence>
<dbReference type="GO" id="GO:0019464">
    <property type="term" value="P:glycine decarboxylation via glycine cleavage system"/>
    <property type="evidence" value="ECO:0007669"/>
    <property type="project" value="UniProtKB-UniRule"/>
</dbReference>
<keyword evidence="4 7" id="KW-0808">Transferase</keyword>
<name>A0A1I4AU39_9ACTN</name>
<dbReference type="InterPro" id="IPR027266">
    <property type="entry name" value="TrmE/GcvT-like"/>
</dbReference>
<keyword evidence="12" id="KW-1185">Reference proteome</keyword>
<dbReference type="FunCoup" id="A0A1I4AU39">
    <property type="interactions" value="348"/>
</dbReference>
<reference evidence="11 12" key="1">
    <citation type="submission" date="2016-10" db="EMBL/GenBank/DDBJ databases">
        <authorList>
            <person name="de Groot N.N."/>
        </authorList>
    </citation>
    <scope>NUCLEOTIDE SEQUENCE [LARGE SCALE GENOMIC DNA]</scope>
    <source>
        <strain evidence="11 12">DSM 45317</strain>
    </source>
</reference>
<dbReference type="SUPFAM" id="SSF101790">
    <property type="entry name" value="Aminomethyltransferase beta-barrel domain"/>
    <property type="match status" value="1"/>
</dbReference>
<dbReference type="Pfam" id="PF08669">
    <property type="entry name" value="GCV_T_C"/>
    <property type="match status" value="1"/>
</dbReference>
<dbReference type="GO" id="GO:0032259">
    <property type="term" value="P:methylation"/>
    <property type="evidence" value="ECO:0007669"/>
    <property type="project" value="UniProtKB-KW"/>
</dbReference>
<evidence type="ECO:0000256" key="4">
    <source>
        <dbReference type="ARBA" id="ARBA00022679"/>
    </source>
</evidence>
<dbReference type="NCBIfam" id="NF001567">
    <property type="entry name" value="PRK00389.1"/>
    <property type="match status" value="1"/>
</dbReference>
<proteinExistence type="inferred from homology"/>
<dbReference type="PANTHER" id="PTHR43757:SF2">
    <property type="entry name" value="AMINOMETHYLTRANSFERASE, MITOCHONDRIAL"/>
    <property type="match status" value="1"/>
</dbReference>
<dbReference type="GO" id="GO:0005829">
    <property type="term" value="C:cytosol"/>
    <property type="evidence" value="ECO:0007669"/>
    <property type="project" value="TreeGrafter"/>
</dbReference>
<accession>A0A1I4AU39</accession>
<evidence type="ECO:0000256" key="6">
    <source>
        <dbReference type="ARBA" id="ARBA00047665"/>
    </source>
</evidence>
<dbReference type="EC" id="2.1.2.10" evidence="2 7"/>
<comment type="catalytic activity">
    <reaction evidence="6 7">
        <text>N(6)-[(R)-S(8)-aminomethyldihydrolipoyl]-L-lysyl-[protein] + (6S)-5,6,7,8-tetrahydrofolate = N(6)-[(R)-dihydrolipoyl]-L-lysyl-[protein] + (6R)-5,10-methylene-5,6,7,8-tetrahydrofolate + NH4(+)</text>
        <dbReference type="Rhea" id="RHEA:16945"/>
        <dbReference type="Rhea" id="RHEA-COMP:10475"/>
        <dbReference type="Rhea" id="RHEA-COMP:10492"/>
        <dbReference type="ChEBI" id="CHEBI:15636"/>
        <dbReference type="ChEBI" id="CHEBI:28938"/>
        <dbReference type="ChEBI" id="CHEBI:57453"/>
        <dbReference type="ChEBI" id="CHEBI:83100"/>
        <dbReference type="ChEBI" id="CHEBI:83143"/>
        <dbReference type="EC" id="2.1.2.10"/>
    </reaction>
</comment>
<comment type="function">
    <text evidence="7">The glycine cleavage system catalyzes the degradation of glycine.</text>
</comment>
<evidence type="ECO:0000259" key="9">
    <source>
        <dbReference type="Pfam" id="PF01571"/>
    </source>
</evidence>
<evidence type="ECO:0000256" key="7">
    <source>
        <dbReference type="HAMAP-Rule" id="MF_00259"/>
    </source>
</evidence>
<dbReference type="InterPro" id="IPR006222">
    <property type="entry name" value="GCVT_N"/>
</dbReference>
<dbReference type="HAMAP" id="MF_00259">
    <property type="entry name" value="GcvT"/>
    <property type="match status" value="1"/>
</dbReference>
<evidence type="ECO:0000256" key="8">
    <source>
        <dbReference type="PIRSR" id="PIRSR006487-1"/>
    </source>
</evidence>
<evidence type="ECO:0000313" key="11">
    <source>
        <dbReference type="EMBL" id="SFK59156.1"/>
    </source>
</evidence>
<dbReference type="InterPro" id="IPR028896">
    <property type="entry name" value="GcvT/YgfZ/DmdA"/>
</dbReference>
<comment type="subunit">
    <text evidence="7">The glycine cleavage system is composed of four proteins: P, T, L and H.</text>
</comment>
<dbReference type="InParanoid" id="A0A1I4AU39"/>
<evidence type="ECO:0000313" key="12">
    <source>
        <dbReference type="Proteomes" id="UP000199152"/>
    </source>
</evidence>
<dbReference type="PIRSF" id="PIRSF006487">
    <property type="entry name" value="GcvT"/>
    <property type="match status" value="1"/>
</dbReference>
<sequence>MPSVSARTSPLHERHVAAGAKLADFGGWSMPIEYAGGGVLAEHAAVRDAVGLFDVSHLGTVTVRGPGAAAFVDACLTNDLSRIGPGQAQYTMCCLPDGDPRAGGVVDDLIVYLHGPDEVLLVPNAANAAEVVARLTEAAPAGVAVVDRHAEVAVLAVQGPKSAQVLSFLGLPGELPYMSFVTGTGGGRTEVTVCRTGYTGEHGYELLVPADRAGELWDVLVDVGRDEGLQLCGLGARDTLRTEMGYPLHGHELSVDITPNQARAGWAVGWRKPAFWGRSALLAEKETGPARLLWGLRATGRGIPRPGMAVLGSEGARVGAVTSGTFSPTLRTGIALALVDTTAGVAEGDELAVDVRGRPQPVTVVRPPFVPAHVR</sequence>
<evidence type="ECO:0000259" key="10">
    <source>
        <dbReference type="Pfam" id="PF08669"/>
    </source>
</evidence>
<feature type="domain" description="GCVT N-terminal" evidence="9">
    <location>
        <begin position="11"/>
        <end position="272"/>
    </location>
</feature>
<gene>
    <name evidence="7" type="primary">gcvT</name>
    <name evidence="11" type="ORF">SAMN04488085_102368</name>
</gene>
<dbReference type="GO" id="GO:0004047">
    <property type="term" value="F:aminomethyltransferase activity"/>
    <property type="evidence" value="ECO:0007669"/>
    <property type="project" value="UniProtKB-UniRule"/>
</dbReference>
<dbReference type="GO" id="GO:0008168">
    <property type="term" value="F:methyltransferase activity"/>
    <property type="evidence" value="ECO:0007669"/>
    <property type="project" value="UniProtKB-KW"/>
</dbReference>